<evidence type="ECO:0000313" key="1">
    <source>
        <dbReference type="EMBL" id="KAF2675966.1"/>
    </source>
</evidence>
<gene>
    <name evidence="1" type="ORF">K458DRAFT_397446</name>
</gene>
<dbReference type="EMBL" id="MU005643">
    <property type="protein sequence ID" value="KAF2675966.1"/>
    <property type="molecule type" value="Genomic_DNA"/>
</dbReference>
<protein>
    <submittedName>
        <fullName evidence="1">Uncharacterized protein</fullName>
    </submittedName>
</protein>
<sequence length="309" mass="34834">MAERTAWGNTTRHYGALYSAGLPSEQHAALVGRQKIEQLYERRGSEASTSTSTCTTSYGSRFSHYNLSKEQRLRRSEVKSLTRQALGSSFTPEYDYHAGSYVGREPPAYGGQWDYYDGGEAIPQKYINEFNRMWHEDDEDNDAERYVADMMPNAPWHQHEPIRPLYTATGELTVLGAKHRAAPEPQPLRRFEMSVDSHVAGPEYKADGPCGPQLVSRFSFDVEKTKRLASRRKAAVATVAKHSESFVKGLAKCTKPAVHSDTKMHIGHSKTCCTDKECTREMLTSPKSPFISFSSSEESNCIIETMFRR</sequence>
<organism evidence="1 2">
    <name type="scientific">Lentithecium fluviatile CBS 122367</name>
    <dbReference type="NCBI Taxonomy" id="1168545"/>
    <lineage>
        <taxon>Eukaryota</taxon>
        <taxon>Fungi</taxon>
        <taxon>Dikarya</taxon>
        <taxon>Ascomycota</taxon>
        <taxon>Pezizomycotina</taxon>
        <taxon>Dothideomycetes</taxon>
        <taxon>Pleosporomycetidae</taxon>
        <taxon>Pleosporales</taxon>
        <taxon>Massarineae</taxon>
        <taxon>Lentitheciaceae</taxon>
        <taxon>Lentithecium</taxon>
    </lineage>
</organism>
<keyword evidence="2" id="KW-1185">Reference proteome</keyword>
<dbReference type="Proteomes" id="UP000799291">
    <property type="component" value="Unassembled WGS sequence"/>
</dbReference>
<proteinExistence type="predicted"/>
<dbReference type="AlphaFoldDB" id="A0A6G1ICN6"/>
<name>A0A6G1ICN6_9PLEO</name>
<evidence type="ECO:0000313" key="2">
    <source>
        <dbReference type="Proteomes" id="UP000799291"/>
    </source>
</evidence>
<accession>A0A6G1ICN6</accession>
<reference evidence="1" key="1">
    <citation type="journal article" date="2020" name="Stud. Mycol.">
        <title>101 Dothideomycetes genomes: a test case for predicting lifestyles and emergence of pathogens.</title>
        <authorList>
            <person name="Haridas S."/>
            <person name="Albert R."/>
            <person name="Binder M."/>
            <person name="Bloem J."/>
            <person name="Labutti K."/>
            <person name="Salamov A."/>
            <person name="Andreopoulos B."/>
            <person name="Baker S."/>
            <person name="Barry K."/>
            <person name="Bills G."/>
            <person name="Bluhm B."/>
            <person name="Cannon C."/>
            <person name="Castanera R."/>
            <person name="Culley D."/>
            <person name="Daum C."/>
            <person name="Ezra D."/>
            <person name="Gonzalez J."/>
            <person name="Henrissat B."/>
            <person name="Kuo A."/>
            <person name="Liang C."/>
            <person name="Lipzen A."/>
            <person name="Lutzoni F."/>
            <person name="Magnuson J."/>
            <person name="Mondo S."/>
            <person name="Nolan M."/>
            <person name="Ohm R."/>
            <person name="Pangilinan J."/>
            <person name="Park H.-J."/>
            <person name="Ramirez L."/>
            <person name="Alfaro M."/>
            <person name="Sun H."/>
            <person name="Tritt A."/>
            <person name="Yoshinaga Y."/>
            <person name="Zwiers L.-H."/>
            <person name="Turgeon B."/>
            <person name="Goodwin S."/>
            <person name="Spatafora J."/>
            <person name="Crous P."/>
            <person name="Grigoriev I."/>
        </authorList>
    </citation>
    <scope>NUCLEOTIDE SEQUENCE</scope>
    <source>
        <strain evidence="1">CBS 122367</strain>
    </source>
</reference>
<dbReference type="OrthoDB" id="3800672at2759"/>